<name>A0AAV1HY40_9CHLO</name>
<proteinExistence type="predicted"/>
<sequence>MAANRKPEGAKNLLQMWYGLACSLEEFIVDRYCFGDCFKNHSKWHHQCLVTMVQHLSCMLYCNPISPASDNRQYPAMHMPHCLLLGCVVDLHSDLDEGS</sequence>
<organism evidence="1 2">
    <name type="scientific">Coccomyxa viridis</name>
    <dbReference type="NCBI Taxonomy" id="1274662"/>
    <lineage>
        <taxon>Eukaryota</taxon>
        <taxon>Viridiplantae</taxon>
        <taxon>Chlorophyta</taxon>
        <taxon>core chlorophytes</taxon>
        <taxon>Trebouxiophyceae</taxon>
        <taxon>Trebouxiophyceae incertae sedis</taxon>
        <taxon>Coccomyxaceae</taxon>
        <taxon>Coccomyxa</taxon>
    </lineage>
</organism>
<evidence type="ECO:0000313" key="2">
    <source>
        <dbReference type="Proteomes" id="UP001314263"/>
    </source>
</evidence>
<keyword evidence="2" id="KW-1185">Reference proteome</keyword>
<reference evidence="1 2" key="1">
    <citation type="submission" date="2023-10" db="EMBL/GenBank/DDBJ databases">
        <authorList>
            <person name="Maclean D."/>
            <person name="Macfadyen A."/>
        </authorList>
    </citation>
    <scope>NUCLEOTIDE SEQUENCE [LARGE SCALE GENOMIC DNA]</scope>
</reference>
<dbReference type="AlphaFoldDB" id="A0AAV1HY40"/>
<evidence type="ECO:0000313" key="1">
    <source>
        <dbReference type="EMBL" id="CAK0754628.1"/>
    </source>
</evidence>
<dbReference type="Proteomes" id="UP001314263">
    <property type="component" value="Unassembled WGS sequence"/>
</dbReference>
<comment type="caution">
    <text evidence="1">The sequence shown here is derived from an EMBL/GenBank/DDBJ whole genome shotgun (WGS) entry which is preliminary data.</text>
</comment>
<protein>
    <submittedName>
        <fullName evidence="1">Uncharacterized protein</fullName>
    </submittedName>
</protein>
<gene>
    <name evidence="1" type="ORF">CVIRNUC_002312</name>
</gene>
<dbReference type="EMBL" id="CAUYUE010000003">
    <property type="protein sequence ID" value="CAK0754628.1"/>
    <property type="molecule type" value="Genomic_DNA"/>
</dbReference>
<accession>A0AAV1HY40</accession>